<name>A0A9D4UEA5_ADICA</name>
<feature type="compositionally biased region" description="Low complexity" evidence="5">
    <location>
        <begin position="62"/>
        <end position="77"/>
    </location>
</feature>
<dbReference type="SMART" id="SM01372">
    <property type="entry name" value="E2F_TDP"/>
    <property type="match status" value="1"/>
</dbReference>
<evidence type="ECO:0000256" key="5">
    <source>
        <dbReference type="SAM" id="MobiDB-lite"/>
    </source>
</evidence>
<dbReference type="InterPro" id="IPR036388">
    <property type="entry name" value="WH-like_DNA-bd_sf"/>
</dbReference>
<feature type="domain" description="E2F/DP family winged-helix DNA-binding" evidence="6">
    <location>
        <begin position="75"/>
        <end position="140"/>
    </location>
</feature>
<protein>
    <recommendedName>
        <fullName evidence="6">E2F/DP family winged-helix DNA-binding domain-containing protein</fullName>
    </recommendedName>
</protein>
<dbReference type="GO" id="GO:0090575">
    <property type="term" value="C:RNA polymerase II transcription regulator complex"/>
    <property type="evidence" value="ECO:0007669"/>
    <property type="project" value="TreeGrafter"/>
</dbReference>
<comment type="caution">
    <text evidence="7">The sequence shown here is derived from an EMBL/GenBank/DDBJ whole genome shotgun (WGS) entry which is preliminary data.</text>
</comment>
<dbReference type="InterPro" id="IPR015633">
    <property type="entry name" value="E2F"/>
</dbReference>
<reference evidence="7" key="1">
    <citation type="submission" date="2021-01" db="EMBL/GenBank/DDBJ databases">
        <title>Adiantum capillus-veneris genome.</title>
        <authorList>
            <person name="Fang Y."/>
            <person name="Liao Q."/>
        </authorList>
    </citation>
    <scope>NUCLEOTIDE SEQUENCE</scope>
    <source>
        <strain evidence="7">H3</strain>
        <tissue evidence="7">Leaf</tissue>
    </source>
</reference>
<comment type="subcellular location">
    <subcellularLocation>
        <location evidence="4">Nucleus</location>
    </subcellularLocation>
</comment>
<keyword evidence="2 4" id="KW-0238">DNA-binding</keyword>
<dbReference type="Gene3D" id="1.10.10.10">
    <property type="entry name" value="Winged helix-like DNA-binding domain superfamily/Winged helix DNA-binding domain"/>
    <property type="match status" value="1"/>
</dbReference>
<comment type="similarity">
    <text evidence="4">Belongs to the E2F/DP family.</text>
</comment>
<dbReference type="GO" id="GO:0000978">
    <property type="term" value="F:RNA polymerase II cis-regulatory region sequence-specific DNA binding"/>
    <property type="evidence" value="ECO:0007669"/>
    <property type="project" value="InterPro"/>
</dbReference>
<evidence type="ECO:0000256" key="3">
    <source>
        <dbReference type="ARBA" id="ARBA00023163"/>
    </source>
</evidence>
<dbReference type="PANTHER" id="PTHR12081">
    <property type="entry name" value="TRANSCRIPTION FACTOR E2F"/>
    <property type="match status" value="1"/>
</dbReference>
<dbReference type="InterPro" id="IPR003316">
    <property type="entry name" value="E2F_WHTH_DNA-bd_dom"/>
</dbReference>
<organism evidence="7 8">
    <name type="scientific">Adiantum capillus-veneris</name>
    <name type="common">Maidenhair fern</name>
    <dbReference type="NCBI Taxonomy" id="13818"/>
    <lineage>
        <taxon>Eukaryota</taxon>
        <taxon>Viridiplantae</taxon>
        <taxon>Streptophyta</taxon>
        <taxon>Embryophyta</taxon>
        <taxon>Tracheophyta</taxon>
        <taxon>Polypodiopsida</taxon>
        <taxon>Polypodiidae</taxon>
        <taxon>Polypodiales</taxon>
        <taxon>Pteridineae</taxon>
        <taxon>Pteridaceae</taxon>
        <taxon>Vittarioideae</taxon>
        <taxon>Adiantum</taxon>
    </lineage>
</organism>
<keyword evidence="3 4" id="KW-0804">Transcription</keyword>
<feature type="region of interest" description="Disordered" evidence="5">
    <location>
        <begin position="53"/>
        <end position="77"/>
    </location>
</feature>
<dbReference type="Proteomes" id="UP000886520">
    <property type="component" value="Chromosome 18"/>
</dbReference>
<proteinExistence type="inferred from homology"/>
<keyword evidence="1 4" id="KW-0805">Transcription regulation</keyword>
<evidence type="ECO:0000256" key="2">
    <source>
        <dbReference type="ARBA" id="ARBA00023125"/>
    </source>
</evidence>
<keyword evidence="8" id="KW-1185">Reference proteome</keyword>
<evidence type="ECO:0000259" key="6">
    <source>
        <dbReference type="SMART" id="SM01372"/>
    </source>
</evidence>
<dbReference type="OrthoDB" id="515355at2759"/>
<dbReference type="PANTHER" id="PTHR12081:SF7">
    <property type="entry name" value="TRANSCRIPTION FACTOR EFL-3"/>
    <property type="match status" value="1"/>
</dbReference>
<feature type="region of interest" description="Disordered" evidence="5">
    <location>
        <begin position="1"/>
        <end position="26"/>
    </location>
</feature>
<evidence type="ECO:0000256" key="1">
    <source>
        <dbReference type="ARBA" id="ARBA00023015"/>
    </source>
</evidence>
<evidence type="ECO:0000313" key="8">
    <source>
        <dbReference type="Proteomes" id="UP000886520"/>
    </source>
</evidence>
<evidence type="ECO:0000256" key="4">
    <source>
        <dbReference type="RuleBase" id="RU003796"/>
    </source>
</evidence>
<dbReference type="GO" id="GO:0000981">
    <property type="term" value="F:DNA-binding transcription factor activity, RNA polymerase II-specific"/>
    <property type="evidence" value="ECO:0007669"/>
    <property type="project" value="TreeGrafter"/>
</dbReference>
<accession>A0A9D4UEA5</accession>
<evidence type="ECO:0000313" key="7">
    <source>
        <dbReference type="EMBL" id="KAI5066122.1"/>
    </source>
</evidence>
<keyword evidence="4" id="KW-0539">Nucleus</keyword>
<dbReference type="AlphaFoldDB" id="A0A9D4UEA5"/>
<gene>
    <name evidence="7" type="ORF">GOP47_0018746</name>
</gene>
<dbReference type="EMBL" id="JABFUD020000018">
    <property type="protein sequence ID" value="KAI5066122.1"/>
    <property type="molecule type" value="Genomic_DNA"/>
</dbReference>
<dbReference type="Pfam" id="PF02319">
    <property type="entry name" value="WHD_E2F_TDP"/>
    <property type="match status" value="1"/>
</dbReference>
<sequence>MEEPTNWLPILTSPAGSEISPDKHYDRSPLQEAIKTTDIGTANVLWSEVQDQSPIGDKQIAESPSSSCCSDETTTDNSSLDNLCQRVFDACSCKQQGVIALREIATMLGASRHLLMDIFSVLSIVRVVEEQGKEKYLWLGSNRIEDALQELLVNQKQSNVSIPMNSKDGLSANCKIPSITELGKRFCLLFLLNKYADIRWEIAVDTLLSDVKGKAREEIRSTLWKISVILSALHLIVSKRGPVFKWSGGEGVAAHLNSLAHPRLVQRCREASYHPNKRKKIDLEKVEGDCFADDRYELSGVCNQVQICRSLPRKRSRLSLALPGNSCGSDVEKVFQSSPAVKCLSIGSTNTECSEELQNQRKNTTHSSSTECCWQKCMKCFKNSLSMSCSKDEDDHNGKNRAFAALDRASTSHTTDVARPCRRSSAAEQNLHFASNQPAAARYLNCRKANNKESQEGRLCNCSLSLLQCSVSRVKGPRPKTENDPAQHGPRNVNWQFDPLASLNSIYSLQQVLNLQQHNPGFLINFVRYYRQLYHKYCPKSDALVHLPFPIRPSYSSFYLLRNLAAKVTSFTRYNYSSPNGILHNNFNFP</sequence>